<name>A0A7K3M752_9ACTN</name>
<proteinExistence type="predicted"/>
<evidence type="ECO:0000313" key="1">
    <source>
        <dbReference type="EMBL" id="NDL59149.1"/>
    </source>
</evidence>
<keyword evidence="2" id="KW-1185">Reference proteome</keyword>
<organism evidence="1 2">
    <name type="scientific">Phytoactinopolyspora mesophila</name>
    <dbReference type="NCBI Taxonomy" id="2650750"/>
    <lineage>
        <taxon>Bacteria</taxon>
        <taxon>Bacillati</taxon>
        <taxon>Actinomycetota</taxon>
        <taxon>Actinomycetes</taxon>
        <taxon>Jiangellales</taxon>
        <taxon>Jiangellaceae</taxon>
        <taxon>Phytoactinopolyspora</taxon>
    </lineage>
</organism>
<dbReference type="Proteomes" id="UP000460435">
    <property type="component" value="Unassembled WGS sequence"/>
</dbReference>
<sequence>MNIKHIIKLTSQALAAGGAVRAFTKARREGDTLKMVDAGLAAASVAVAIAVVVREVRQGEDHSRIVELEDAS</sequence>
<comment type="caution">
    <text evidence="1">The sequence shown here is derived from an EMBL/GenBank/DDBJ whole genome shotgun (WGS) entry which is preliminary data.</text>
</comment>
<accession>A0A7K3M752</accession>
<evidence type="ECO:0000313" key="2">
    <source>
        <dbReference type="Proteomes" id="UP000460435"/>
    </source>
</evidence>
<reference evidence="1 2" key="1">
    <citation type="submission" date="2019-11" db="EMBL/GenBank/DDBJ databases">
        <authorList>
            <person name="Li X.-J."/>
            <person name="Feng X.-M."/>
        </authorList>
    </citation>
    <scope>NUCLEOTIDE SEQUENCE [LARGE SCALE GENOMIC DNA]</scope>
    <source>
        <strain evidence="1 2">XMNu-373</strain>
    </source>
</reference>
<protein>
    <submittedName>
        <fullName evidence="1">Uncharacterized protein</fullName>
    </submittedName>
</protein>
<dbReference type="RefSeq" id="WP_162451823.1">
    <property type="nucleotide sequence ID" value="NZ_WLZY01000006.1"/>
</dbReference>
<dbReference type="EMBL" id="WLZY01000006">
    <property type="protein sequence ID" value="NDL59149.1"/>
    <property type="molecule type" value="Genomic_DNA"/>
</dbReference>
<dbReference type="AlphaFoldDB" id="A0A7K3M752"/>
<gene>
    <name evidence="1" type="ORF">F7O44_18940</name>
</gene>